<dbReference type="OrthoDB" id="3919284at2759"/>
<sequence length="70" mass="7786">MCHYFEATIKYKECEKDPNHVVKTTRYNRCDEARETGFVCVNATPAKGKNGQVIQMGTSTQPGKCPACLS</sequence>
<evidence type="ECO:0000313" key="1">
    <source>
        <dbReference type="EMBL" id="KAF1994492.1"/>
    </source>
</evidence>
<gene>
    <name evidence="1" type="ORF">P154DRAFT_527052</name>
</gene>
<dbReference type="AlphaFoldDB" id="A0A6A5VXM6"/>
<keyword evidence="2" id="KW-1185">Reference proteome</keyword>
<organism evidence="1 2">
    <name type="scientific">Amniculicola lignicola CBS 123094</name>
    <dbReference type="NCBI Taxonomy" id="1392246"/>
    <lineage>
        <taxon>Eukaryota</taxon>
        <taxon>Fungi</taxon>
        <taxon>Dikarya</taxon>
        <taxon>Ascomycota</taxon>
        <taxon>Pezizomycotina</taxon>
        <taxon>Dothideomycetes</taxon>
        <taxon>Pleosporomycetidae</taxon>
        <taxon>Pleosporales</taxon>
        <taxon>Amniculicolaceae</taxon>
        <taxon>Amniculicola</taxon>
    </lineage>
</organism>
<dbReference type="Proteomes" id="UP000799779">
    <property type="component" value="Unassembled WGS sequence"/>
</dbReference>
<dbReference type="EMBL" id="ML977659">
    <property type="protein sequence ID" value="KAF1994492.1"/>
    <property type="molecule type" value="Genomic_DNA"/>
</dbReference>
<name>A0A6A5VXM6_9PLEO</name>
<evidence type="ECO:0000313" key="2">
    <source>
        <dbReference type="Proteomes" id="UP000799779"/>
    </source>
</evidence>
<proteinExistence type="predicted"/>
<protein>
    <submittedName>
        <fullName evidence="1">Uncharacterized protein</fullName>
    </submittedName>
</protein>
<accession>A0A6A5VXM6</accession>
<reference evidence="1" key="1">
    <citation type="journal article" date="2020" name="Stud. Mycol.">
        <title>101 Dothideomycetes genomes: a test case for predicting lifestyles and emergence of pathogens.</title>
        <authorList>
            <person name="Haridas S."/>
            <person name="Albert R."/>
            <person name="Binder M."/>
            <person name="Bloem J."/>
            <person name="Labutti K."/>
            <person name="Salamov A."/>
            <person name="Andreopoulos B."/>
            <person name="Baker S."/>
            <person name="Barry K."/>
            <person name="Bills G."/>
            <person name="Bluhm B."/>
            <person name="Cannon C."/>
            <person name="Castanera R."/>
            <person name="Culley D."/>
            <person name="Daum C."/>
            <person name="Ezra D."/>
            <person name="Gonzalez J."/>
            <person name="Henrissat B."/>
            <person name="Kuo A."/>
            <person name="Liang C."/>
            <person name="Lipzen A."/>
            <person name="Lutzoni F."/>
            <person name="Magnuson J."/>
            <person name="Mondo S."/>
            <person name="Nolan M."/>
            <person name="Ohm R."/>
            <person name="Pangilinan J."/>
            <person name="Park H.-J."/>
            <person name="Ramirez L."/>
            <person name="Alfaro M."/>
            <person name="Sun H."/>
            <person name="Tritt A."/>
            <person name="Yoshinaga Y."/>
            <person name="Zwiers L.-H."/>
            <person name="Turgeon B."/>
            <person name="Goodwin S."/>
            <person name="Spatafora J."/>
            <person name="Crous P."/>
            <person name="Grigoriev I."/>
        </authorList>
    </citation>
    <scope>NUCLEOTIDE SEQUENCE</scope>
    <source>
        <strain evidence="1">CBS 123094</strain>
    </source>
</reference>